<reference evidence="9 10" key="1">
    <citation type="submission" date="2023-10" db="EMBL/GenBank/DDBJ databases">
        <title>Novel methanotroph of the genus Methylocapsa from a subarctic wetland.</title>
        <authorList>
            <person name="Belova S.E."/>
            <person name="Oshkin I.Y."/>
            <person name="Miroshnikov K."/>
            <person name="Dedysh S.N."/>
        </authorList>
    </citation>
    <scope>NUCLEOTIDE SEQUENCE [LARGE SCALE GENOMIC DNA]</scope>
    <source>
        <strain evidence="9 10">RX1</strain>
    </source>
</reference>
<evidence type="ECO:0000256" key="5">
    <source>
        <dbReference type="ARBA" id="ARBA00023002"/>
    </source>
</evidence>
<dbReference type="InterPro" id="IPR010136">
    <property type="entry name" value="AGPR_type-2"/>
</dbReference>
<dbReference type="SUPFAM" id="SSF51735">
    <property type="entry name" value="NAD(P)-binding Rossmann-fold domains"/>
    <property type="match status" value="1"/>
</dbReference>
<dbReference type="Proteomes" id="UP001626536">
    <property type="component" value="Chromosome"/>
</dbReference>
<keyword evidence="1 6" id="KW-0963">Cytoplasm</keyword>
<dbReference type="GO" id="GO:0003942">
    <property type="term" value="F:N-acetyl-gamma-glutamyl-phosphate reductase activity"/>
    <property type="evidence" value="ECO:0007669"/>
    <property type="project" value="UniProtKB-EC"/>
</dbReference>
<dbReference type="InterPro" id="IPR050085">
    <property type="entry name" value="AGPR"/>
</dbReference>
<proteinExistence type="inferred from homology"/>
<evidence type="ECO:0000259" key="8">
    <source>
        <dbReference type="SMART" id="SM00859"/>
    </source>
</evidence>
<dbReference type="RefSeq" id="WP_407338414.1">
    <property type="nucleotide sequence ID" value="NZ_CP136862.1"/>
</dbReference>
<comment type="function">
    <text evidence="6">Catalyzes the NADPH-dependent reduction of N-acetyl-5-glutamyl phosphate to yield N-acetyl-L-glutamate 5-semialdehyde.</text>
</comment>
<dbReference type="PANTHER" id="PTHR32338">
    <property type="entry name" value="N-ACETYL-GAMMA-GLUTAMYL-PHOSPHATE REDUCTASE, CHLOROPLASTIC-RELATED-RELATED"/>
    <property type="match status" value="1"/>
</dbReference>
<dbReference type="Pfam" id="PF01118">
    <property type="entry name" value="Semialdhyde_dh"/>
    <property type="match status" value="1"/>
</dbReference>
<dbReference type="SUPFAM" id="SSF55347">
    <property type="entry name" value="Glyceraldehyde-3-phosphate dehydrogenase-like, C-terminal domain"/>
    <property type="match status" value="1"/>
</dbReference>
<keyword evidence="5 6" id="KW-0560">Oxidoreductase</keyword>
<evidence type="ECO:0000313" key="10">
    <source>
        <dbReference type="Proteomes" id="UP001626536"/>
    </source>
</evidence>
<comment type="catalytic activity">
    <reaction evidence="6">
        <text>N-acetyl-L-glutamate 5-semialdehyde + phosphate + NADP(+) = N-acetyl-L-glutamyl 5-phosphate + NADPH + H(+)</text>
        <dbReference type="Rhea" id="RHEA:21588"/>
        <dbReference type="ChEBI" id="CHEBI:15378"/>
        <dbReference type="ChEBI" id="CHEBI:29123"/>
        <dbReference type="ChEBI" id="CHEBI:43474"/>
        <dbReference type="ChEBI" id="CHEBI:57783"/>
        <dbReference type="ChEBI" id="CHEBI:57936"/>
        <dbReference type="ChEBI" id="CHEBI:58349"/>
        <dbReference type="EC" id="1.2.1.38"/>
    </reaction>
</comment>
<evidence type="ECO:0000256" key="7">
    <source>
        <dbReference type="PROSITE-ProRule" id="PRU10010"/>
    </source>
</evidence>
<dbReference type="Pfam" id="PF22698">
    <property type="entry name" value="Semialdhyde_dhC_1"/>
    <property type="match status" value="1"/>
</dbReference>
<dbReference type="PROSITE" id="PS01224">
    <property type="entry name" value="ARGC"/>
    <property type="match status" value="1"/>
</dbReference>
<keyword evidence="4 6" id="KW-0521">NADP</keyword>
<sequence>MPAKVFIDGEAGTTGLGISARLADCPGIERRSLALEQRKDPDAKKALMESVDVVVLCLPDDAARETVALAKAMGDRAPRILDASTAHRVAEGWTYGFPELASGQPEAIRTARFVSNPGCYATGAIALLRPLVDAGLIPSDFPVAINAVSGYSGGGKTMIADYERGHAPAFEAYSLGLEHKHVPEIQRYARLDRRPIFAPSVGNFAQGMLVCAPIFLDDLPGRPKGADLEAALAAHYAGSQYVRVMPAEASGRIEPESLNGTNDLELRVFASEGRRQAVLIAKLDNLGKGASGAALQNLELMLQGDA</sequence>
<protein>
    <recommendedName>
        <fullName evidence="6">N-acetyl-gamma-glutamyl-phosphate reductase</fullName>
        <shortName evidence="6">AGPR</shortName>
        <ecNumber evidence="6">1.2.1.38</ecNumber>
    </recommendedName>
    <alternativeName>
        <fullName evidence="6">N-acetyl-glutamate semialdehyde dehydrogenase</fullName>
        <shortName evidence="6">NAGSA dehydrogenase</shortName>
    </alternativeName>
</protein>
<comment type="subcellular location">
    <subcellularLocation>
        <location evidence="6">Cytoplasm</location>
    </subcellularLocation>
</comment>
<dbReference type="PANTHER" id="PTHR32338:SF10">
    <property type="entry name" value="N-ACETYL-GAMMA-GLUTAMYL-PHOSPHATE REDUCTASE, CHLOROPLASTIC-RELATED"/>
    <property type="match status" value="1"/>
</dbReference>
<dbReference type="SMART" id="SM00859">
    <property type="entry name" value="Semialdhyde_dh"/>
    <property type="match status" value="1"/>
</dbReference>
<feature type="active site" evidence="6 7">
    <location>
        <position position="119"/>
    </location>
</feature>
<evidence type="ECO:0000256" key="1">
    <source>
        <dbReference type="ARBA" id="ARBA00022490"/>
    </source>
</evidence>
<organism evidence="9 10">
    <name type="scientific">Methylocapsa polymorpha</name>
    <dbReference type="NCBI Taxonomy" id="3080828"/>
    <lineage>
        <taxon>Bacteria</taxon>
        <taxon>Pseudomonadati</taxon>
        <taxon>Pseudomonadota</taxon>
        <taxon>Alphaproteobacteria</taxon>
        <taxon>Hyphomicrobiales</taxon>
        <taxon>Beijerinckiaceae</taxon>
        <taxon>Methylocapsa</taxon>
    </lineage>
</organism>
<comment type="pathway">
    <text evidence="6">Amino-acid biosynthesis; L-arginine biosynthesis; N(2)-acetyl-L-ornithine from L-glutamate: step 3/4.</text>
</comment>
<gene>
    <name evidence="6 9" type="primary">argC</name>
    <name evidence="9" type="ORF">RZS28_14350</name>
</gene>
<feature type="domain" description="Semialdehyde dehydrogenase NAD-binding" evidence="8">
    <location>
        <begin position="4"/>
        <end position="111"/>
    </location>
</feature>
<name>A0ABZ0HQ00_9HYPH</name>
<evidence type="ECO:0000256" key="6">
    <source>
        <dbReference type="HAMAP-Rule" id="MF_01110"/>
    </source>
</evidence>
<dbReference type="CDD" id="cd23935">
    <property type="entry name" value="AGPR_2_C"/>
    <property type="match status" value="1"/>
</dbReference>
<keyword evidence="2 6" id="KW-0055">Arginine biosynthesis</keyword>
<dbReference type="InterPro" id="IPR036291">
    <property type="entry name" value="NAD(P)-bd_dom_sf"/>
</dbReference>
<keyword evidence="3 6" id="KW-0028">Amino-acid biosynthesis</keyword>
<dbReference type="InterPro" id="IPR058924">
    <property type="entry name" value="AGPR_dimerisation_dom"/>
</dbReference>
<keyword evidence="10" id="KW-1185">Reference proteome</keyword>
<dbReference type="InterPro" id="IPR023013">
    <property type="entry name" value="AGPR_AS"/>
</dbReference>
<comment type="similarity">
    <text evidence="6">Belongs to the NAGSA dehydrogenase family. Type 2 subfamily.</text>
</comment>
<dbReference type="InterPro" id="IPR000534">
    <property type="entry name" value="Semialdehyde_DH_NAD-bd"/>
</dbReference>
<accession>A0ABZ0HQ00</accession>
<evidence type="ECO:0000256" key="3">
    <source>
        <dbReference type="ARBA" id="ARBA00022605"/>
    </source>
</evidence>
<dbReference type="HAMAP" id="MF_01110">
    <property type="entry name" value="ArgC_type2"/>
    <property type="match status" value="1"/>
</dbReference>
<evidence type="ECO:0000256" key="4">
    <source>
        <dbReference type="ARBA" id="ARBA00022857"/>
    </source>
</evidence>
<evidence type="ECO:0000313" key="9">
    <source>
        <dbReference type="EMBL" id="WOJ88976.1"/>
    </source>
</evidence>
<dbReference type="NCBIfam" id="TIGR01851">
    <property type="entry name" value="argC_other"/>
    <property type="match status" value="1"/>
</dbReference>
<evidence type="ECO:0000256" key="2">
    <source>
        <dbReference type="ARBA" id="ARBA00022571"/>
    </source>
</evidence>
<dbReference type="Gene3D" id="3.40.50.720">
    <property type="entry name" value="NAD(P)-binding Rossmann-like Domain"/>
    <property type="match status" value="1"/>
</dbReference>
<dbReference type="EC" id="1.2.1.38" evidence="6"/>
<dbReference type="EMBL" id="CP136862">
    <property type="protein sequence ID" value="WOJ88976.1"/>
    <property type="molecule type" value="Genomic_DNA"/>
</dbReference>
<dbReference type="Gene3D" id="3.30.360.10">
    <property type="entry name" value="Dihydrodipicolinate Reductase, domain 2"/>
    <property type="match status" value="1"/>
</dbReference>